<accession>B9WAR3</accession>
<dbReference type="HOGENOM" id="CLU_010103_2_0_1"/>
<dbReference type="eggNOG" id="ENOG502QU5V">
    <property type="taxonomic scope" value="Eukaryota"/>
</dbReference>
<dbReference type="Pfam" id="PF07173">
    <property type="entry name" value="GRDP-like"/>
    <property type="match status" value="1"/>
</dbReference>
<evidence type="ECO:0000313" key="2">
    <source>
        <dbReference type="CGD" id="CAL0000170519"/>
    </source>
</evidence>
<evidence type="ECO:0000256" key="1">
    <source>
        <dbReference type="SAM" id="MobiDB-lite"/>
    </source>
</evidence>
<dbReference type="CGD" id="CAL0000170519">
    <property type="gene designation" value="Cd36_17050"/>
</dbReference>
<sequence>MTVVNNNEKNNIEFSLVSVFELKLDDFQSYKNSIESKFPKFDKTIVQYPKFLPTTAEALTHLKLLKAFSVMKNKVIGDENNTDYYQINQWKSFITVAVRRFIIFVSALKALYINEFGDANNKSFEDLNKTKGFENIMANLLPPLDVIMVWHAFLLNPKSFFDTFSRNSFIDFAKYPLPLDRIYSCINNETFEFSVPESYEKNYINVLKKFINNNDTDFIYEIKNFSMYQHLVIINCPNCKNTISDPIPLVTDSCTGFADSEFITKKKYQQGYCFDSSHCYCSKIEDLTHEQLRKLQLFCDINSSKSLPGIEKYLSNTLTNPKFAKRNTISINQIIKLGVQKSWEYADSSISDIITRAAIDNGRSGRIIKVILREYLQFNLIHLTVPNAISIGEDLVGCVLRQESFVKKMNAINWLGSSTVLENLNTARVRYQRFFSMLTDAKLKKMLVPTLDIDLIWHTHQLWMYGYFHDCLNSPCHSAIDHDDKVDEGKLDDGFEFTSKIYKRKYKEDYSICYCQYCSEIRVTKMEKVMKLFKSKKSGDNPIGIKEETTSNVKLLTLENPSHISTHNSIQLPTKKAEKRRSKNPVPWRNTGSDAGFFVVPPVTPVPIDDSKFYGDGLCCSVAASCATTNGTCCQISGGACGGGSTGCGGGGCGGGGGGGCGGGGCGGGGGGC</sequence>
<gene>
    <name evidence="2" type="ordered locus">Cd36_17050</name>
    <name evidence="3" type="ORF">CD36_17050</name>
</gene>
<reference evidence="3 4" key="1">
    <citation type="journal article" date="2009" name="Genome Res.">
        <title>Comparative genomics of the fungal pathogens Candida dubliniensis and Candida albicans.</title>
        <authorList>
            <person name="Jackson A.P."/>
            <person name="Gamble J.A."/>
            <person name="Yeomans T."/>
            <person name="Moran G.P."/>
            <person name="Saunders D."/>
            <person name="Harris D."/>
            <person name="Aslett M."/>
            <person name="Barrell J.F."/>
            <person name="Butler G."/>
            <person name="Citiulo F."/>
            <person name="Coleman D.C."/>
            <person name="de Groot P.W.J."/>
            <person name="Goodwin T.J."/>
            <person name="Quail M.A."/>
            <person name="McQuillan J."/>
            <person name="Munro C.A."/>
            <person name="Pain A."/>
            <person name="Poulter R.T."/>
            <person name="Rajandream M.A."/>
            <person name="Renauld H."/>
            <person name="Spiering M.J."/>
            <person name="Tivey A."/>
            <person name="Gow N.A.R."/>
            <person name="Barrell B."/>
            <person name="Sullivan D.J."/>
            <person name="Berriman M."/>
        </authorList>
    </citation>
    <scope>NUCLEOTIDE SEQUENCE [LARGE SCALE GENOMIC DNA]</scope>
    <source>
        <strain evidence="4">CD36 / ATCC MYA-646 / CBS 7987 / NCPF 3949 / NRRL Y-17841</strain>
    </source>
</reference>
<organism evidence="3 4">
    <name type="scientific">Candida dubliniensis (strain CD36 / ATCC MYA-646 / CBS 7987 / NCPF 3949 / NRRL Y-17841)</name>
    <name type="common">Yeast</name>
    <dbReference type="NCBI Taxonomy" id="573826"/>
    <lineage>
        <taxon>Eukaryota</taxon>
        <taxon>Fungi</taxon>
        <taxon>Dikarya</taxon>
        <taxon>Ascomycota</taxon>
        <taxon>Saccharomycotina</taxon>
        <taxon>Pichiomycetes</taxon>
        <taxon>Debaryomycetaceae</taxon>
        <taxon>Candida/Lodderomyces clade</taxon>
        <taxon>Candida</taxon>
    </lineage>
</organism>
<evidence type="ECO:0000313" key="3">
    <source>
        <dbReference type="EMBL" id="CAX43483.1"/>
    </source>
</evidence>
<dbReference type="InterPro" id="IPR009836">
    <property type="entry name" value="GRDP-like"/>
</dbReference>
<name>B9WAR3_CANDC</name>
<dbReference type="Proteomes" id="UP000002605">
    <property type="component" value="Chromosome 2"/>
</dbReference>
<dbReference type="GeneID" id="8045747"/>
<evidence type="ECO:0000313" key="4">
    <source>
        <dbReference type="Proteomes" id="UP000002605"/>
    </source>
</evidence>
<dbReference type="KEGG" id="cdu:CD36_17050"/>
<proteinExistence type="predicted"/>
<dbReference type="VEuPathDB" id="FungiDB:CD36_17050"/>
<dbReference type="OrthoDB" id="2684236at2759"/>
<keyword evidence="4" id="KW-1185">Reference proteome</keyword>
<feature type="region of interest" description="Disordered" evidence="1">
    <location>
        <begin position="566"/>
        <end position="588"/>
    </location>
</feature>
<dbReference type="PANTHER" id="PTHR34365">
    <property type="entry name" value="ENOLASE (DUF1399)"/>
    <property type="match status" value="1"/>
</dbReference>
<dbReference type="PANTHER" id="PTHR34365:SF7">
    <property type="entry name" value="GLYCINE-RICH DOMAIN-CONTAINING PROTEIN 1"/>
    <property type="match status" value="1"/>
</dbReference>
<dbReference type="RefSeq" id="XP_002418183.1">
    <property type="nucleotide sequence ID" value="XM_002418138.1"/>
</dbReference>
<protein>
    <submittedName>
        <fullName evidence="3">Uncharacterized protein</fullName>
    </submittedName>
</protein>
<dbReference type="AlphaFoldDB" id="B9WAR3"/>
<dbReference type="EMBL" id="FM992689">
    <property type="protein sequence ID" value="CAX43483.1"/>
    <property type="molecule type" value="Genomic_DNA"/>
</dbReference>